<dbReference type="OrthoDB" id="5350472at2759"/>
<dbReference type="GeneID" id="55998693"/>
<proteinExistence type="predicted"/>
<gene>
    <name evidence="1" type="ORF">TRUGW13939_11215</name>
</gene>
<name>A0A7H8RC72_TALRU</name>
<evidence type="ECO:0000313" key="2">
    <source>
        <dbReference type="Proteomes" id="UP000509510"/>
    </source>
</evidence>
<sequence length="434" mass="49574">MIETRQIYDFLETQVNASEPTVQEELKLIKTRILALSRGRVGDEHHGIDYNNNALTPDQHIRRRINPDWREGNQTISKFYVDHLDQAVRGSRQASEPSARRQRNTTKYWSPYDLLGLFLSRLGHAQSGADENNFFLPLTAVYSLWCSRIAGSTSEGVGDPPAMFQCTWVEHRQGTKQFFLGASLGGYNWAIDSTGTWERELKMARFNLVQDLLISTDRGWQWTIDASRTRDPRNKKDKKKKTPNKILLEVSADIDCFVQENGQPADNMQGDVRNRLETIILGLSTFLTGYRENDQRESAELPRAIRGFLEALQSRQNTLNAFEILRAKIDEVLWNRNGTRFGNCAETYPFVNLLQPDLVRPPNSTPKGFALARKHFWPPPDLQNPNSNTPPYNADTIAKYLKPPCNNCKVLLDALGIKKWRDFDVFAQPVMASS</sequence>
<dbReference type="RefSeq" id="XP_035350216.1">
    <property type="nucleotide sequence ID" value="XM_035494323.1"/>
</dbReference>
<dbReference type="Proteomes" id="UP000509510">
    <property type="component" value="Chromosome VI"/>
</dbReference>
<organism evidence="1 2">
    <name type="scientific">Talaromyces rugulosus</name>
    <name type="common">Penicillium rugulosum</name>
    <dbReference type="NCBI Taxonomy" id="121627"/>
    <lineage>
        <taxon>Eukaryota</taxon>
        <taxon>Fungi</taxon>
        <taxon>Dikarya</taxon>
        <taxon>Ascomycota</taxon>
        <taxon>Pezizomycotina</taxon>
        <taxon>Eurotiomycetes</taxon>
        <taxon>Eurotiomycetidae</taxon>
        <taxon>Eurotiales</taxon>
        <taxon>Trichocomaceae</taxon>
        <taxon>Talaromyces</taxon>
        <taxon>Talaromyces sect. Islandici</taxon>
    </lineage>
</organism>
<protein>
    <submittedName>
        <fullName evidence="1">Uncharacterized protein</fullName>
    </submittedName>
</protein>
<reference evidence="2" key="1">
    <citation type="submission" date="2020-06" db="EMBL/GenBank/DDBJ databases">
        <title>A chromosome-scale genome assembly of Talaromyces rugulosus W13939.</title>
        <authorList>
            <person name="Wang B."/>
            <person name="Guo L."/>
            <person name="Ye K."/>
            <person name="Wang L."/>
        </authorList>
    </citation>
    <scope>NUCLEOTIDE SEQUENCE [LARGE SCALE GENOMIC DNA]</scope>
    <source>
        <strain evidence="2">W13939</strain>
    </source>
</reference>
<dbReference type="EMBL" id="CP055903">
    <property type="protein sequence ID" value="QKX64042.1"/>
    <property type="molecule type" value="Genomic_DNA"/>
</dbReference>
<keyword evidence="2" id="KW-1185">Reference proteome</keyword>
<evidence type="ECO:0000313" key="1">
    <source>
        <dbReference type="EMBL" id="QKX64042.1"/>
    </source>
</evidence>
<dbReference type="AlphaFoldDB" id="A0A7H8RC72"/>
<accession>A0A7H8RC72</accession>
<dbReference type="KEGG" id="trg:TRUGW13939_11215"/>